<sequence length="60" mass="7005">MKRLQGAEYHTQKDNLIPIAYSTTKAGNICLYYKGGFKHYLNDHEKLTFRTDGLKELNKQ</sequence>
<geneLocation type="plasmid" evidence="1 2">
    <name>pSC2</name>
</geneLocation>
<dbReference type="PATRIC" id="fig|886882.15.peg.5649"/>
<dbReference type="RefSeq" id="WP_043886197.1">
    <property type="nucleotide sequence ID" value="NC_014628.2"/>
</dbReference>
<keyword evidence="1" id="KW-0614">Plasmid</keyword>
<gene>
    <name evidence="1" type="ORF">PPSC2_26725</name>
</gene>
<dbReference type="AlphaFoldDB" id="E3EJS9"/>
<evidence type="ECO:0000313" key="2">
    <source>
        <dbReference type="Proteomes" id="UP000006868"/>
    </source>
</evidence>
<dbReference type="HOGENOM" id="CLU_2937334_0_0_9"/>
<protein>
    <submittedName>
        <fullName evidence="1">Uncharacterized protein</fullName>
    </submittedName>
</protein>
<proteinExistence type="predicted"/>
<accession>E3EJS9</accession>
<dbReference type="Proteomes" id="UP000006868">
    <property type="component" value="Plasmid pSC2"/>
</dbReference>
<reference evidence="1 2" key="1">
    <citation type="journal article" date="2011" name="J. Bacteriol.">
        <title>Complete genome sequence of Paenibacillus polymyxa SC2, a strain of plant growth-promoting Rhizobacterium with broad-spectrum antimicrobial activity.</title>
        <authorList>
            <person name="Ma M."/>
            <person name="Wang C."/>
            <person name="Ding Y."/>
            <person name="Li L."/>
            <person name="Shen D."/>
            <person name="Jiang X."/>
            <person name="Guan D."/>
            <person name="Cao F."/>
            <person name="Chen H."/>
            <person name="Feng R."/>
            <person name="Wang X."/>
            <person name="Ge Y."/>
            <person name="Yao L."/>
            <person name="Bing X."/>
            <person name="Yang X."/>
            <person name="Li J."/>
            <person name="Du B."/>
        </authorList>
    </citation>
    <scope>NUCLEOTIDE SEQUENCE [LARGE SCALE GENOMIC DNA]</scope>
    <source>
        <strain evidence="1 2">SC2</strain>
        <plasmid evidence="2">pSC2</plasmid>
    </source>
</reference>
<dbReference type="KEGG" id="ppm:PPSC2_26725"/>
<evidence type="ECO:0000313" key="1">
    <source>
        <dbReference type="EMBL" id="ADO59677.2"/>
    </source>
</evidence>
<dbReference type="EMBL" id="CP002214">
    <property type="protein sequence ID" value="ADO59677.2"/>
    <property type="molecule type" value="Genomic_DNA"/>
</dbReference>
<name>E3EJS9_PAEPS</name>
<organism evidence="1 2">
    <name type="scientific">Paenibacillus polymyxa (strain SC2)</name>
    <name type="common">Bacillus polymyxa</name>
    <dbReference type="NCBI Taxonomy" id="886882"/>
    <lineage>
        <taxon>Bacteria</taxon>
        <taxon>Bacillati</taxon>
        <taxon>Bacillota</taxon>
        <taxon>Bacilli</taxon>
        <taxon>Bacillales</taxon>
        <taxon>Paenibacillaceae</taxon>
        <taxon>Paenibacillus</taxon>
    </lineage>
</organism>